<name>A0A1D3CR25_9EIME</name>
<keyword evidence="1" id="KW-1133">Transmembrane helix</keyword>
<keyword evidence="1" id="KW-0472">Membrane</keyword>
<keyword evidence="3" id="KW-1185">Reference proteome</keyword>
<keyword evidence="1" id="KW-0812">Transmembrane</keyword>
<dbReference type="Proteomes" id="UP000095192">
    <property type="component" value="Unassembled WGS sequence"/>
</dbReference>
<protein>
    <submittedName>
        <fullName evidence="2">Uncharacterized protein</fullName>
    </submittedName>
</protein>
<organism evidence="2 3">
    <name type="scientific">Cyclospora cayetanensis</name>
    <dbReference type="NCBI Taxonomy" id="88456"/>
    <lineage>
        <taxon>Eukaryota</taxon>
        <taxon>Sar</taxon>
        <taxon>Alveolata</taxon>
        <taxon>Apicomplexa</taxon>
        <taxon>Conoidasida</taxon>
        <taxon>Coccidia</taxon>
        <taxon>Eucoccidiorida</taxon>
        <taxon>Eimeriorina</taxon>
        <taxon>Eimeriidae</taxon>
        <taxon>Cyclospora</taxon>
    </lineage>
</organism>
<evidence type="ECO:0000256" key="1">
    <source>
        <dbReference type="SAM" id="Phobius"/>
    </source>
</evidence>
<proteinExistence type="predicted"/>
<dbReference type="EMBL" id="JROU02002259">
    <property type="protein sequence ID" value="OEH73650.1"/>
    <property type="molecule type" value="Genomic_DNA"/>
</dbReference>
<evidence type="ECO:0000313" key="2">
    <source>
        <dbReference type="EMBL" id="OEH73650.1"/>
    </source>
</evidence>
<dbReference type="VEuPathDB" id="ToxoDB:cyc_01468"/>
<dbReference type="AlphaFoldDB" id="A0A1D3CR25"/>
<reference evidence="2 3" key="1">
    <citation type="journal article" date="2016" name="BMC Genomics">
        <title>Comparative genomics reveals Cyclospora cayetanensis possesses coccidia-like metabolism and invasion components but unique surface antigens.</title>
        <authorList>
            <person name="Liu S."/>
            <person name="Wang L."/>
            <person name="Zheng H."/>
            <person name="Xu Z."/>
            <person name="Roellig D.M."/>
            <person name="Li N."/>
            <person name="Frace M.A."/>
            <person name="Tang K."/>
            <person name="Arrowood M.J."/>
            <person name="Moss D.M."/>
            <person name="Zhang L."/>
            <person name="Feng Y."/>
            <person name="Xiao L."/>
        </authorList>
    </citation>
    <scope>NUCLEOTIDE SEQUENCE [LARGE SCALE GENOMIC DNA]</scope>
    <source>
        <strain evidence="2 3">CHN_HEN01</strain>
    </source>
</reference>
<gene>
    <name evidence="2" type="ORF">cyc_01468</name>
</gene>
<feature type="transmembrane region" description="Helical" evidence="1">
    <location>
        <begin position="55"/>
        <end position="74"/>
    </location>
</feature>
<accession>A0A1D3CR25</accession>
<comment type="caution">
    <text evidence="2">The sequence shown here is derived from an EMBL/GenBank/DDBJ whole genome shotgun (WGS) entry which is preliminary data.</text>
</comment>
<feature type="transmembrane region" description="Helical" evidence="1">
    <location>
        <begin position="80"/>
        <end position="104"/>
    </location>
</feature>
<dbReference type="InParanoid" id="A0A1D3CR25"/>
<sequence length="120" mass="13228">MPQLATTLLQRFGVREAKDGMRQNLEGENEAREFLRRNNHATMYRDQKRMLMQPAAAALFAATAVRLLELWIALLWSRKTQVFCAGAVYSTAAAATAAPVASVLSSKGAKKIDSTKTKTQ</sequence>
<evidence type="ECO:0000313" key="3">
    <source>
        <dbReference type="Proteomes" id="UP000095192"/>
    </source>
</evidence>